<evidence type="ECO:0000313" key="5">
    <source>
        <dbReference type="Proteomes" id="UP000295198"/>
    </source>
</evidence>
<dbReference type="OrthoDB" id="9768878at2"/>
<dbReference type="PRINTS" id="PR00145">
    <property type="entry name" value="ARGSUCLYASE"/>
</dbReference>
<dbReference type="EMBL" id="SDKM01000027">
    <property type="protein sequence ID" value="RYP84031.1"/>
    <property type="molecule type" value="Genomic_DNA"/>
</dbReference>
<dbReference type="Gene3D" id="1.20.200.10">
    <property type="entry name" value="Fumarase/aspartase (Central domain)"/>
    <property type="match status" value="1"/>
</dbReference>
<keyword evidence="5" id="KW-1185">Reference proteome</keyword>
<dbReference type="AlphaFoldDB" id="A0A4Q4Z9Z2"/>
<evidence type="ECO:0000313" key="4">
    <source>
        <dbReference type="EMBL" id="RYP84031.1"/>
    </source>
</evidence>
<gene>
    <name evidence="4" type="ORF">EKO23_17280</name>
</gene>
<proteinExistence type="inferred from homology"/>
<sequence length="397" mass="41195">MSDLLRPGSHRADGVADDAALVQAMLRVEVAWLRALADGKAATEDQVEAVSRAAAGWTPALDPGDVEDAGNPVLPLVRALRARIDEADTADLVHAGLTSQDVLDTALVLLARDAVARVEADLRRAADRLADLADEHRGTVMAGRTLTQYAVPVTFGLKTAQWLTGVLDAADALAVVRRSLPVQCGGAAGTLARAADLTDRPTDVAEALAGHLGLAWPALPWHTRRTPMTRLADALVETCDALGVVATTVLTLTRPEIGEVREGAVAGRGASSTMPHKQNPVLSVLVRAAALQAPQLGAQVHVAAATAVDERPDGAWHAEWPSLRRLLELTVVTAAQAAELLAGLGVDTVAMARNADAAADLLLAERGGEGTLADYLGATDAFVDAALARVRGAGHDS</sequence>
<dbReference type="PANTHER" id="PTHR43172">
    <property type="entry name" value="ADENYLOSUCCINATE LYASE"/>
    <property type="match status" value="1"/>
</dbReference>
<dbReference type="RefSeq" id="WP_134719370.1">
    <property type="nucleotide sequence ID" value="NZ_SDKM01000027.1"/>
</dbReference>
<dbReference type="PANTHER" id="PTHR43172:SF2">
    <property type="entry name" value="ADENYLOSUCCINATE LYASE C-TERMINAL DOMAIN-CONTAINING PROTEIN"/>
    <property type="match status" value="1"/>
</dbReference>
<dbReference type="InterPro" id="IPR022761">
    <property type="entry name" value="Fumarate_lyase_N"/>
</dbReference>
<evidence type="ECO:0000256" key="1">
    <source>
        <dbReference type="ARBA" id="ARBA00023239"/>
    </source>
</evidence>
<dbReference type="SUPFAM" id="SSF48557">
    <property type="entry name" value="L-aspartase-like"/>
    <property type="match status" value="1"/>
</dbReference>
<dbReference type="Pfam" id="PF00206">
    <property type="entry name" value="Lyase_1"/>
    <property type="match status" value="1"/>
</dbReference>
<accession>A0A4Q4Z9Z2</accession>
<comment type="caution">
    <text evidence="4">The sequence shown here is derived from an EMBL/GenBank/DDBJ whole genome shotgun (WGS) entry which is preliminary data.</text>
</comment>
<evidence type="ECO:0000256" key="2">
    <source>
        <dbReference type="ARBA" id="ARBA00034772"/>
    </source>
</evidence>
<comment type="similarity">
    <text evidence="2">Belongs to the class-II fumarase/aspartase family.</text>
</comment>
<dbReference type="InterPro" id="IPR000362">
    <property type="entry name" value="Fumarate_lyase_fam"/>
</dbReference>
<evidence type="ECO:0000259" key="3">
    <source>
        <dbReference type="Pfam" id="PF00206"/>
    </source>
</evidence>
<reference evidence="4 5" key="1">
    <citation type="submission" date="2019-01" db="EMBL/GenBank/DDBJ databases">
        <title>Nocardioides guangzhouensis sp. nov., an actinobacterium isolated from soil.</title>
        <authorList>
            <person name="Fu Y."/>
            <person name="Cai Y."/>
            <person name="Lin Z."/>
            <person name="Chen P."/>
        </authorList>
    </citation>
    <scope>NUCLEOTIDE SEQUENCE [LARGE SCALE GENOMIC DNA]</scope>
    <source>
        <strain evidence="4 5">130</strain>
    </source>
</reference>
<keyword evidence="1 4" id="KW-0456">Lyase</keyword>
<organism evidence="4 5">
    <name type="scientific">Nocardioides guangzhouensis</name>
    <dbReference type="NCBI Taxonomy" id="2497878"/>
    <lineage>
        <taxon>Bacteria</taxon>
        <taxon>Bacillati</taxon>
        <taxon>Actinomycetota</taxon>
        <taxon>Actinomycetes</taxon>
        <taxon>Propionibacteriales</taxon>
        <taxon>Nocardioidaceae</taxon>
        <taxon>Nocardioides</taxon>
    </lineage>
</organism>
<feature type="domain" description="Fumarate lyase N-terminal" evidence="3">
    <location>
        <begin position="86"/>
        <end position="292"/>
    </location>
</feature>
<dbReference type="GO" id="GO:0016829">
    <property type="term" value="F:lyase activity"/>
    <property type="evidence" value="ECO:0007669"/>
    <property type="project" value="UniProtKB-KW"/>
</dbReference>
<dbReference type="InterPro" id="IPR008948">
    <property type="entry name" value="L-Aspartase-like"/>
</dbReference>
<name>A0A4Q4Z9Z2_9ACTN</name>
<dbReference type="PRINTS" id="PR00149">
    <property type="entry name" value="FUMRATELYASE"/>
</dbReference>
<protein>
    <submittedName>
        <fullName evidence="4">Adenylosuccinate lyase</fullName>
    </submittedName>
</protein>
<dbReference type="Proteomes" id="UP000295198">
    <property type="component" value="Unassembled WGS sequence"/>
</dbReference>